<dbReference type="PROSITE" id="PS01047">
    <property type="entry name" value="HMA_1"/>
    <property type="match status" value="1"/>
</dbReference>
<dbReference type="RefSeq" id="WP_126830772.1">
    <property type="nucleotide sequence ID" value="NZ_CBCRYB010000007.1"/>
</dbReference>
<dbReference type="InterPro" id="IPR036163">
    <property type="entry name" value="HMA_dom_sf"/>
</dbReference>
<dbReference type="Pfam" id="PF00403">
    <property type="entry name" value="HMA"/>
    <property type="match status" value="1"/>
</dbReference>
<dbReference type="Gene3D" id="3.30.70.100">
    <property type="match status" value="1"/>
</dbReference>
<dbReference type="AlphaFoldDB" id="A0A430ACM9"/>
<dbReference type="Proteomes" id="UP000287101">
    <property type="component" value="Unassembled WGS sequence"/>
</dbReference>
<dbReference type="InterPro" id="IPR006122">
    <property type="entry name" value="HMA_Cu_ion-bd"/>
</dbReference>
<comment type="caution">
    <text evidence="5">The sequence shown here is derived from an EMBL/GenBank/DDBJ whole genome shotgun (WGS) entry which is preliminary data.</text>
</comment>
<evidence type="ECO:0000256" key="2">
    <source>
        <dbReference type="ARBA" id="ARBA00022723"/>
    </source>
</evidence>
<dbReference type="InterPro" id="IPR017969">
    <property type="entry name" value="Heavy-metal-associated_CS"/>
</dbReference>
<proteinExistence type="predicted"/>
<dbReference type="CDD" id="cd00371">
    <property type="entry name" value="HMA"/>
    <property type="match status" value="1"/>
</dbReference>
<keyword evidence="2" id="KW-0479">Metal-binding</keyword>
<accession>A0A430ACM9</accession>
<protein>
    <recommendedName>
        <fullName evidence="1">Copper chaperone CopZ</fullName>
    </recommendedName>
</protein>
<feature type="domain" description="HMA" evidence="4">
    <location>
        <begin position="2"/>
        <end position="68"/>
    </location>
</feature>
<dbReference type="NCBIfam" id="NF033794">
    <property type="entry name" value="chaper_CopZ_Eh"/>
    <property type="match status" value="1"/>
</dbReference>
<reference evidence="5 6" key="1">
    <citation type="submission" date="2017-05" db="EMBL/GenBank/DDBJ databases">
        <title>Vagococcus spp. assemblies.</title>
        <authorList>
            <person name="Gulvik C.A."/>
        </authorList>
    </citation>
    <scope>NUCLEOTIDE SEQUENCE [LARGE SCALE GENOMIC DNA]</scope>
    <source>
        <strain evidence="5 6">CCUG 41755</strain>
    </source>
</reference>
<dbReference type="PANTHER" id="PTHR46594">
    <property type="entry name" value="P-TYPE CATION-TRANSPORTING ATPASE"/>
    <property type="match status" value="1"/>
</dbReference>
<dbReference type="SUPFAM" id="SSF55008">
    <property type="entry name" value="HMA, heavy metal-associated domain"/>
    <property type="match status" value="1"/>
</dbReference>
<keyword evidence="3" id="KW-0186">Copper</keyword>
<evidence type="ECO:0000256" key="3">
    <source>
        <dbReference type="ARBA" id="ARBA00023008"/>
    </source>
</evidence>
<name>A0A430ACM9_9ENTE</name>
<sequence>MKKIDFNVTGMSCEHCVATVEKAVVELEGVKKVKVNLKKEKATVKFDESCLTTHAIISAIEAKDFHAEVM</sequence>
<dbReference type="EMBL" id="NGJY01000001">
    <property type="protein sequence ID" value="RSU04975.1"/>
    <property type="molecule type" value="Genomic_DNA"/>
</dbReference>
<dbReference type="NCBIfam" id="TIGR00003">
    <property type="entry name" value="copper ion binding protein"/>
    <property type="match status" value="1"/>
</dbReference>
<dbReference type="GO" id="GO:0005507">
    <property type="term" value="F:copper ion binding"/>
    <property type="evidence" value="ECO:0007669"/>
    <property type="project" value="InterPro"/>
</dbReference>
<dbReference type="PRINTS" id="PR00944">
    <property type="entry name" value="CUEXPORT"/>
</dbReference>
<evidence type="ECO:0000259" key="4">
    <source>
        <dbReference type="PROSITE" id="PS50846"/>
    </source>
</evidence>
<dbReference type="InterPro" id="IPR000428">
    <property type="entry name" value="Cu-bd"/>
</dbReference>
<dbReference type="PROSITE" id="PS50846">
    <property type="entry name" value="HMA_2"/>
    <property type="match status" value="1"/>
</dbReference>
<evidence type="ECO:0000313" key="6">
    <source>
        <dbReference type="Proteomes" id="UP000287101"/>
    </source>
</evidence>
<evidence type="ECO:0000313" key="5">
    <source>
        <dbReference type="EMBL" id="RSU04975.1"/>
    </source>
</evidence>
<gene>
    <name evidence="5" type="ORF">CBF31_02840</name>
</gene>
<organism evidence="5 6">
    <name type="scientific">Vagococcus fessus</name>
    <dbReference type="NCBI Taxonomy" id="120370"/>
    <lineage>
        <taxon>Bacteria</taxon>
        <taxon>Bacillati</taxon>
        <taxon>Bacillota</taxon>
        <taxon>Bacilli</taxon>
        <taxon>Lactobacillales</taxon>
        <taxon>Enterococcaceae</taxon>
        <taxon>Vagococcus</taxon>
    </lineage>
</organism>
<dbReference type="InterPro" id="IPR006121">
    <property type="entry name" value="HMA_dom"/>
</dbReference>
<dbReference type="GO" id="GO:0006825">
    <property type="term" value="P:copper ion transport"/>
    <property type="evidence" value="ECO:0007669"/>
    <property type="project" value="InterPro"/>
</dbReference>
<evidence type="ECO:0000256" key="1">
    <source>
        <dbReference type="ARBA" id="ARBA00015313"/>
    </source>
</evidence>
<dbReference type="PANTHER" id="PTHR46594:SF4">
    <property type="entry name" value="P-TYPE CATION-TRANSPORTING ATPASE"/>
    <property type="match status" value="1"/>
</dbReference>
<dbReference type="FunFam" id="3.30.70.100:FF:000001">
    <property type="entry name" value="ATPase copper transporting beta"/>
    <property type="match status" value="1"/>
</dbReference>
<keyword evidence="6" id="KW-1185">Reference proteome</keyword>